<dbReference type="EMBL" id="LTEB01000012">
    <property type="protein sequence ID" value="KXU19107.1"/>
    <property type="molecule type" value="Genomic_DNA"/>
</dbReference>
<comment type="caution">
    <text evidence="2">The sequence shown here is derived from an EMBL/GenBank/DDBJ whole genome shotgun (WGS) entry which is preliminary data.</text>
</comment>
<feature type="region of interest" description="Disordered" evidence="1">
    <location>
        <begin position="1"/>
        <end position="45"/>
    </location>
</feature>
<evidence type="ECO:0000313" key="2">
    <source>
        <dbReference type="EMBL" id="KXU19107.1"/>
    </source>
</evidence>
<sequence>MANSFVNSLKTAGASSLEAAKDFSSRVKAEHAQQPKPEGSFLDKVTGTARGLGESVSNAAGEVRDSEAFARARKDFNAAYEEGRAGVENAIASVKEKRSGSTSANGNIIDGEVIGEGEENPFGPAR</sequence>
<gene>
    <name evidence="2" type="ORF">WM41_0217</name>
</gene>
<dbReference type="Proteomes" id="UP000070339">
    <property type="component" value="Unassembled WGS sequence"/>
</dbReference>
<name>A0ABR5VCC9_9CORY</name>
<proteinExistence type="predicted"/>
<evidence type="ECO:0000313" key="3">
    <source>
        <dbReference type="Proteomes" id="UP000070339"/>
    </source>
</evidence>
<feature type="compositionally biased region" description="Basic and acidic residues" evidence="1">
    <location>
        <begin position="19"/>
        <end position="33"/>
    </location>
</feature>
<evidence type="ECO:0000256" key="1">
    <source>
        <dbReference type="SAM" id="MobiDB-lite"/>
    </source>
</evidence>
<organism evidence="2 3">
    <name type="scientific">Corynebacterium simulans</name>
    <dbReference type="NCBI Taxonomy" id="146827"/>
    <lineage>
        <taxon>Bacteria</taxon>
        <taxon>Bacillati</taxon>
        <taxon>Actinomycetota</taxon>
        <taxon>Actinomycetes</taxon>
        <taxon>Mycobacteriales</taxon>
        <taxon>Corynebacteriaceae</taxon>
        <taxon>Corynebacterium</taxon>
    </lineage>
</organism>
<feature type="region of interest" description="Disordered" evidence="1">
    <location>
        <begin position="95"/>
        <end position="126"/>
    </location>
</feature>
<keyword evidence="3" id="KW-1185">Reference proteome</keyword>
<protein>
    <submittedName>
        <fullName evidence="2">Uncharacterized protein</fullName>
    </submittedName>
</protein>
<accession>A0ABR5VCC9</accession>
<reference evidence="2 3" key="1">
    <citation type="journal article" date="2016" name="Int. J. Syst. Evol. Microbiol.">
        <title>Resolving the Complexity of Human Skin Metagenomes Using Single-Molecule Sequencing.</title>
        <authorList>
            <consortium name="NISC Comparative Sequencing Program"/>
            <person name="Tsai Y.C."/>
            <person name="Conlan S."/>
            <person name="Deming C."/>
            <person name="Segre J.A."/>
            <person name="Kong H.H."/>
            <person name="Korlach J."/>
            <person name="Oh J."/>
        </authorList>
    </citation>
    <scope>NUCLEOTIDE SEQUENCE [LARGE SCALE GENOMIC DNA]</scope>
    <source>
        <strain evidence="2 3">1B08</strain>
    </source>
</reference>
<feature type="compositionally biased region" description="Polar residues" evidence="1">
    <location>
        <begin position="1"/>
        <end position="14"/>
    </location>
</feature>
<dbReference type="RefSeq" id="WP_061920277.1">
    <property type="nucleotide sequence ID" value="NZ_LTEB01000012.1"/>
</dbReference>